<feature type="region of interest" description="Disordered" evidence="1">
    <location>
        <begin position="1"/>
        <end position="79"/>
    </location>
</feature>
<name>A0A7C9M9Z5_9DEIO</name>
<gene>
    <name evidence="2" type="ORF">GO986_14810</name>
</gene>
<comment type="caution">
    <text evidence="2">The sequence shown here is derived from an EMBL/GenBank/DDBJ whole genome shotgun (WGS) entry which is preliminary data.</text>
</comment>
<proteinExistence type="predicted"/>
<reference evidence="2 3" key="1">
    <citation type="submission" date="2019-12" db="EMBL/GenBank/DDBJ databases">
        <title>Deinococcus sp. HMF7620 Genome sequencing and assembly.</title>
        <authorList>
            <person name="Kang H."/>
            <person name="Kim H."/>
            <person name="Joh K."/>
        </authorList>
    </citation>
    <scope>NUCLEOTIDE SEQUENCE [LARGE SCALE GENOMIC DNA]</scope>
    <source>
        <strain evidence="2 3">HMF7620</strain>
    </source>
</reference>
<organism evidence="2 3">
    <name type="scientific">Deinococcus arboris</name>
    <dbReference type="NCBI Taxonomy" id="2682977"/>
    <lineage>
        <taxon>Bacteria</taxon>
        <taxon>Thermotogati</taxon>
        <taxon>Deinococcota</taxon>
        <taxon>Deinococci</taxon>
        <taxon>Deinococcales</taxon>
        <taxon>Deinococcaceae</taxon>
        <taxon>Deinococcus</taxon>
    </lineage>
</organism>
<feature type="compositionally biased region" description="Basic residues" evidence="1">
    <location>
        <begin position="69"/>
        <end position="79"/>
    </location>
</feature>
<keyword evidence="3" id="KW-1185">Reference proteome</keyword>
<evidence type="ECO:0000313" key="3">
    <source>
        <dbReference type="Proteomes" id="UP000483286"/>
    </source>
</evidence>
<accession>A0A7C9M9Z5</accession>
<dbReference type="RefSeq" id="WP_157460086.1">
    <property type="nucleotide sequence ID" value="NZ_WQLB01000022.1"/>
</dbReference>
<evidence type="ECO:0000313" key="2">
    <source>
        <dbReference type="EMBL" id="MVN88023.1"/>
    </source>
</evidence>
<dbReference type="EMBL" id="WQLB01000022">
    <property type="protein sequence ID" value="MVN88023.1"/>
    <property type="molecule type" value="Genomic_DNA"/>
</dbReference>
<dbReference type="AlphaFoldDB" id="A0A7C9M9Z5"/>
<sequence>MLERPQKKTKRKPAPGEPEQAAPLVPTLRESKAPDPPLLTPLRPRRVTLAALSARADQSQAASLDGRPLRRRARRRVKA</sequence>
<dbReference type="Proteomes" id="UP000483286">
    <property type="component" value="Unassembled WGS sequence"/>
</dbReference>
<evidence type="ECO:0000256" key="1">
    <source>
        <dbReference type="SAM" id="MobiDB-lite"/>
    </source>
</evidence>
<protein>
    <submittedName>
        <fullName evidence="2">Uncharacterized protein</fullName>
    </submittedName>
</protein>